<dbReference type="EC" id="4.3.2.7" evidence="1"/>
<dbReference type="PANTHER" id="PTHR12192:SF2">
    <property type="entry name" value="GLUTATHIONE-SPECIFIC GAMMA-GLUTAMYLCYCLOTRANSFERASE 2"/>
    <property type="match status" value="1"/>
</dbReference>
<name>A0A9D4UYT9_ADICA</name>
<dbReference type="PANTHER" id="PTHR12192">
    <property type="entry name" value="CATION TRANSPORT PROTEIN CHAC-RELATED"/>
    <property type="match status" value="1"/>
</dbReference>
<comment type="caution">
    <text evidence="3">The sequence shown here is derived from an EMBL/GenBank/DDBJ whole genome shotgun (WGS) entry which is preliminary data.</text>
</comment>
<evidence type="ECO:0000256" key="1">
    <source>
        <dbReference type="ARBA" id="ARBA00012344"/>
    </source>
</evidence>
<dbReference type="Pfam" id="PF04752">
    <property type="entry name" value="ChaC"/>
    <property type="match status" value="1"/>
</dbReference>
<keyword evidence="4" id="KW-1185">Reference proteome</keyword>
<proteinExistence type="predicted"/>
<dbReference type="Proteomes" id="UP000886520">
    <property type="component" value="Chromosome 8"/>
</dbReference>
<dbReference type="AlphaFoldDB" id="A0A9D4UYT9"/>
<dbReference type="OrthoDB" id="1933483at2759"/>
<feature type="non-terminal residue" evidence="3">
    <location>
        <position position="145"/>
    </location>
</feature>
<dbReference type="GO" id="GO:0006751">
    <property type="term" value="P:glutathione catabolic process"/>
    <property type="evidence" value="ECO:0007669"/>
    <property type="project" value="InterPro"/>
</dbReference>
<sequence>NTDHRGTPEQPGRTVTLELDPHSTCWGIAYRVSDQEKESIALSYLELREKEYDLRVHLDLYTDLHSSEPAICGVLVYLASTDRNRNKYYLGEAPLKDMAWQIARAVGPSGPNAEYLFKLHRCLRDIGCEEKELEDLVDKVQKFLV</sequence>
<dbReference type="GO" id="GO:0061928">
    <property type="term" value="F:glutathione specific gamma-glutamylcyclotransferase activity"/>
    <property type="evidence" value="ECO:0007669"/>
    <property type="project" value="UniProtKB-EC"/>
</dbReference>
<evidence type="ECO:0000256" key="2">
    <source>
        <dbReference type="ARBA" id="ARBA00023239"/>
    </source>
</evidence>
<evidence type="ECO:0000313" key="3">
    <source>
        <dbReference type="EMBL" id="KAI5076606.1"/>
    </source>
</evidence>
<reference evidence="3" key="1">
    <citation type="submission" date="2021-01" db="EMBL/GenBank/DDBJ databases">
        <title>Adiantum capillus-veneris genome.</title>
        <authorList>
            <person name="Fang Y."/>
            <person name="Liao Q."/>
        </authorList>
    </citation>
    <scope>NUCLEOTIDE SEQUENCE</scope>
    <source>
        <strain evidence="3">H3</strain>
        <tissue evidence="3">Leaf</tissue>
    </source>
</reference>
<dbReference type="InterPro" id="IPR006840">
    <property type="entry name" value="ChaC"/>
</dbReference>
<dbReference type="CDD" id="cd06661">
    <property type="entry name" value="GGCT_like"/>
    <property type="match status" value="1"/>
</dbReference>
<accession>A0A9D4UYT9</accession>
<protein>
    <recommendedName>
        <fullName evidence="1">glutathione-specific gamma-glutamylcyclotransferase</fullName>
        <ecNumber evidence="1">4.3.2.7</ecNumber>
    </recommendedName>
</protein>
<dbReference type="EMBL" id="JABFUD020000008">
    <property type="protein sequence ID" value="KAI5076606.1"/>
    <property type="molecule type" value="Genomic_DNA"/>
</dbReference>
<dbReference type="InterPro" id="IPR013024">
    <property type="entry name" value="GGCT-like"/>
</dbReference>
<dbReference type="GO" id="GO:0005737">
    <property type="term" value="C:cytoplasm"/>
    <property type="evidence" value="ECO:0007669"/>
    <property type="project" value="TreeGrafter"/>
</dbReference>
<evidence type="ECO:0000313" key="4">
    <source>
        <dbReference type="Proteomes" id="UP000886520"/>
    </source>
</evidence>
<gene>
    <name evidence="3" type="ORF">GOP47_0008671</name>
</gene>
<keyword evidence="2" id="KW-0456">Lyase</keyword>
<organism evidence="3 4">
    <name type="scientific">Adiantum capillus-veneris</name>
    <name type="common">Maidenhair fern</name>
    <dbReference type="NCBI Taxonomy" id="13818"/>
    <lineage>
        <taxon>Eukaryota</taxon>
        <taxon>Viridiplantae</taxon>
        <taxon>Streptophyta</taxon>
        <taxon>Embryophyta</taxon>
        <taxon>Tracheophyta</taxon>
        <taxon>Polypodiopsida</taxon>
        <taxon>Polypodiidae</taxon>
        <taxon>Polypodiales</taxon>
        <taxon>Pteridineae</taxon>
        <taxon>Pteridaceae</taxon>
        <taxon>Vittarioideae</taxon>
        <taxon>Adiantum</taxon>
    </lineage>
</organism>